<protein>
    <recommendedName>
        <fullName evidence="5">Fibrinogen C-terminal domain-containing protein</fullName>
    </recommendedName>
</protein>
<dbReference type="PROSITE" id="PS51406">
    <property type="entry name" value="FIBRINOGEN_C_2"/>
    <property type="match status" value="1"/>
</dbReference>
<evidence type="ECO:0000256" key="2">
    <source>
        <dbReference type="ARBA" id="ARBA00022737"/>
    </source>
</evidence>
<dbReference type="PROSITE" id="PS51257">
    <property type="entry name" value="PROKAR_LIPOPROTEIN"/>
    <property type="match status" value="1"/>
</dbReference>
<name>A0A2S9XT22_9BACT</name>
<dbReference type="InterPro" id="IPR002181">
    <property type="entry name" value="Fibrinogen_a/b/g_C_dom"/>
</dbReference>
<dbReference type="Gene3D" id="2.60.120.1000">
    <property type="match status" value="1"/>
</dbReference>
<sequence length="526" mass="54954">MNRAFVVVPLTLLTLTGCPGGEVEGSTTFQLPATQEGDGDGDNETGTTGDGDGDGDCGNSIVEPGEECDLGDGNVESGNCTPDCKIAACGDGYLYTGFEECDDGNTDNTDACVAGCVPASCGDGFVHESVEICDDANDDNTDECNDQCLLTSCGDGVIQAGEQCDDGNADDTDDCPGTCQLAYCGDGFIQDQVELCDDGNQLDNDGCVGICVEAVCGDGFIWEGVEECDDANDIDGDACTAACTEAFCGDGVHWQGMEECDDANMDNEDGCANDCTLDVQYTCNTLKISAPNTPDGMYLLDPDGPGGAEPFLTFCDMTTDGGGWTLILNRVVDSDNTGQPDLDATLGNPDAARATNWQFNIDLFWADATDFVFADKENADCQGCNIGDYDSAIRVPKPAGNTWSRTCNATSDMINVTKLVGPSLGDGVAFQCADSLGWGTCGGNVCHYGTHTTNTSSNGSWSQNGGNEMHFPATYSSYASYGDVNSPGSAWCRSCGGGQAAVVNSSVTCCNTSQFNARSRWTIWVR</sequence>
<evidence type="ECO:0000313" key="7">
    <source>
        <dbReference type="Proteomes" id="UP000238823"/>
    </source>
</evidence>
<dbReference type="SUPFAM" id="SSF56496">
    <property type="entry name" value="Fibrinogen C-terminal domain-like"/>
    <property type="match status" value="1"/>
</dbReference>
<dbReference type="InterPro" id="IPR036056">
    <property type="entry name" value="Fibrinogen-like_C"/>
</dbReference>
<dbReference type="AlphaFoldDB" id="A0A2S9XT22"/>
<keyword evidence="1" id="KW-0732">Signal</keyword>
<evidence type="ECO:0000313" key="6">
    <source>
        <dbReference type="EMBL" id="PRP96018.1"/>
    </source>
</evidence>
<reference evidence="6 7" key="1">
    <citation type="submission" date="2018-03" db="EMBL/GenBank/DDBJ databases">
        <title>Draft Genome Sequences of the Obligatory Marine Myxobacteria Enhygromyxa salina SWB007.</title>
        <authorList>
            <person name="Poehlein A."/>
            <person name="Moghaddam J.A."/>
            <person name="Harms H."/>
            <person name="Alanjari M."/>
            <person name="Koenig G.M."/>
            <person name="Daniel R."/>
            <person name="Schaeberle T.F."/>
        </authorList>
    </citation>
    <scope>NUCLEOTIDE SEQUENCE [LARGE SCALE GENOMIC DNA]</scope>
    <source>
        <strain evidence="6 7">SWB007</strain>
    </source>
</reference>
<organism evidence="6 7">
    <name type="scientific">Enhygromyxa salina</name>
    <dbReference type="NCBI Taxonomy" id="215803"/>
    <lineage>
        <taxon>Bacteria</taxon>
        <taxon>Pseudomonadati</taxon>
        <taxon>Myxococcota</taxon>
        <taxon>Polyangia</taxon>
        <taxon>Nannocystales</taxon>
        <taxon>Nannocystaceae</taxon>
        <taxon>Enhygromyxa</taxon>
    </lineage>
</organism>
<dbReference type="NCBIfam" id="NF040941">
    <property type="entry name" value="GGGWT_bact"/>
    <property type="match status" value="1"/>
</dbReference>
<feature type="region of interest" description="Disordered" evidence="4">
    <location>
        <begin position="24"/>
        <end position="56"/>
    </location>
</feature>
<dbReference type="NCBIfam" id="TIGR02232">
    <property type="entry name" value="myxo_disulf_rpt"/>
    <property type="match status" value="5"/>
</dbReference>
<evidence type="ECO:0000256" key="3">
    <source>
        <dbReference type="ARBA" id="ARBA00023157"/>
    </source>
</evidence>
<dbReference type="Pfam" id="PF00147">
    <property type="entry name" value="Fibrinogen_C"/>
    <property type="match status" value="1"/>
</dbReference>
<comment type="caution">
    <text evidence="6">The sequence shown here is derived from an EMBL/GenBank/DDBJ whole genome shotgun (WGS) entry which is preliminary data.</text>
</comment>
<dbReference type="RefSeq" id="WP_106093647.1">
    <property type="nucleotide sequence ID" value="NZ_PVNL01000135.1"/>
</dbReference>
<evidence type="ECO:0000259" key="5">
    <source>
        <dbReference type="PROSITE" id="PS51406"/>
    </source>
</evidence>
<proteinExistence type="predicted"/>
<evidence type="ECO:0000256" key="4">
    <source>
        <dbReference type="SAM" id="MobiDB-lite"/>
    </source>
</evidence>
<dbReference type="InterPro" id="IPR011936">
    <property type="entry name" value="Myxo_disulph_rpt"/>
</dbReference>
<dbReference type="OrthoDB" id="5494230at2"/>
<gene>
    <name evidence="6" type="ORF">ENSA7_68320</name>
</gene>
<evidence type="ECO:0000256" key="1">
    <source>
        <dbReference type="ARBA" id="ARBA00022729"/>
    </source>
</evidence>
<keyword evidence="3" id="KW-1015">Disulfide bond</keyword>
<keyword evidence="2" id="KW-0677">Repeat</keyword>
<feature type="domain" description="Fibrinogen C-terminal" evidence="5">
    <location>
        <begin position="274"/>
        <end position="336"/>
    </location>
</feature>
<dbReference type="Proteomes" id="UP000238823">
    <property type="component" value="Unassembled WGS sequence"/>
</dbReference>
<accession>A0A2S9XT22</accession>
<dbReference type="Pfam" id="PF13948">
    <property type="entry name" value="DUF4215"/>
    <property type="match status" value="1"/>
</dbReference>
<dbReference type="EMBL" id="PVNL01000135">
    <property type="protein sequence ID" value="PRP96018.1"/>
    <property type="molecule type" value="Genomic_DNA"/>
</dbReference>